<dbReference type="PANTHER" id="PTHR24198:SF165">
    <property type="entry name" value="ANKYRIN REPEAT-CONTAINING PROTEIN-RELATED"/>
    <property type="match status" value="1"/>
</dbReference>
<dbReference type="Gene3D" id="1.25.40.20">
    <property type="entry name" value="Ankyrin repeat-containing domain"/>
    <property type="match status" value="1"/>
</dbReference>
<organism evidence="4 5">
    <name type="scientific">Colletotrichum gloeosporioides (strain Cg-14)</name>
    <name type="common">Anthracnose fungus</name>
    <name type="synonym">Glomerella cingulata</name>
    <dbReference type="NCBI Taxonomy" id="1237896"/>
    <lineage>
        <taxon>Eukaryota</taxon>
        <taxon>Fungi</taxon>
        <taxon>Dikarya</taxon>
        <taxon>Ascomycota</taxon>
        <taxon>Pezizomycotina</taxon>
        <taxon>Sordariomycetes</taxon>
        <taxon>Hypocreomycetidae</taxon>
        <taxon>Glomerellales</taxon>
        <taxon>Glomerellaceae</taxon>
        <taxon>Colletotrichum</taxon>
        <taxon>Colletotrichum gloeosporioides species complex</taxon>
    </lineage>
</organism>
<protein>
    <submittedName>
        <fullName evidence="4">Uncharacterized protein</fullName>
    </submittedName>
</protein>
<evidence type="ECO:0000313" key="5">
    <source>
        <dbReference type="Proteomes" id="UP000015530"/>
    </source>
</evidence>
<dbReference type="HOGENOM" id="CLU_729601_0_0_1"/>
<dbReference type="InterPro" id="IPR036770">
    <property type="entry name" value="Ankyrin_rpt-contain_sf"/>
</dbReference>
<dbReference type="AlphaFoldDB" id="T0JTH5"/>
<gene>
    <name evidence="4" type="ORF">CGLO_14532</name>
</gene>
<dbReference type="EMBL" id="AMYD01003403">
    <property type="protein sequence ID" value="EQB46417.1"/>
    <property type="molecule type" value="Genomic_DNA"/>
</dbReference>
<feature type="compositionally biased region" description="Basic and acidic residues" evidence="3">
    <location>
        <begin position="77"/>
        <end position="90"/>
    </location>
</feature>
<dbReference type="SUPFAM" id="SSF48403">
    <property type="entry name" value="Ankyrin repeat"/>
    <property type="match status" value="1"/>
</dbReference>
<dbReference type="PANTHER" id="PTHR24198">
    <property type="entry name" value="ANKYRIN REPEAT AND PROTEIN KINASE DOMAIN-CONTAINING PROTEIN"/>
    <property type="match status" value="1"/>
</dbReference>
<comment type="caution">
    <text evidence="4">The sequence shown here is derived from an EMBL/GenBank/DDBJ whole genome shotgun (WGS) entry which is preliminary data.</text>
</comment>
<name>T0JTH5_COLGC</name>
<evidence type="ECO:0000256" key="1">
    <source>
        <dbReference type="ARBA" id="ARBA00022737"/>
    </source>
</evidence>
<dbReference type="SMART" id="SM00248">
    <property type="entry name" value="ANK"/>
    <property type="match status" value="3"/>
</dbReference>
<dbReference type="InterPro" id="IPR002110">
    <property type="entry name" value="Ankyrin_rpt"/>
</dbReference>
<keyword evidence="1" id="KW-0677">Repeat</keyword>
<dbReference type="OMA" id="CANESIQ"/>
<dbReference type="OrthoDB" id="4840223at2759"/>
<evidence type="ECO:0000256" key="2">
    <source>
        <dbReference type="ARBA" id="ARBA00023043"/>
    </source>
</evidence>
<proteinExistence type="predicted"/>
<reference evidence="5" key="1">
    <citation type="journal article" date="2013" name="Mol. Plant Microbe Interact.">
        <title>Global aspects of pacC regulation of pathogenicity genes in Colletotrichum gloeosporioides as revealed by transcriptome analysis.</title>
        <authorList>
            <person name="Alkan N."/>
            <person name="Meng X."/>
            <person name="Friedlander G."/>
            <person name="Reuveni E."/>
            <person name="Sukno S."/>
            <person name="Sherman A."/>
            <person name="Thon M."/>
            <person name="Fluhr R."/>
            <person name="Prusky D."/>
        </authorList>
    </citation>
    <scope>NUCLEOTIDE SEQUENCE [LARGE SCALE GENOMIC DNA]</scope>
    <source>
        <strain evidence="5">Cg-14</strain>
    </source>
</reference>
<feature type="region of interest" description="Disordered" evidence="3">
    <location>
        <begin position="75"/>
        <end position="97"/>
    </location>
</feature>
<evidence type="ECO:0000256" key="3">
    <source>
        <dbReference type="SAM" id="MobiDB-lite"/>
    </source>
</evidence>
<sequence length="379" mass="42193">MLPSSGNLLPPEVLTRIVHETHHFPTVRALSVTSKTMSAIATPHLLRLALAQDRCRIQDPGCLVYGIQLQVGNPVEDPPRDDVQSEDASRKLPRRRVLTPSLSSRSSSLCPFPESWITHADRCEESLKATAMPVVLWAALQPPELALNFLAEIEHVDPAHLWAMFLVPSTPCHDHGAWPADFPIRHAMSNALHTAAQYGNTEVVRWLLDREHLAAYHRSVLWPHVGAVASPWVMKPIDIPAIQPCVCRSSHLKAFLAAGTLTDPDDLPWASALHIALAHNQVATAKLLVERGANWATEPYGARGITALRIVCANESIQFLDYLLEWTSNSHAREHSPPQVQDHNGLDVSDYLSVVAHGPKRRLLERRLKALEKRLSEYR</sequence>
<dbReference type="Pfam" id="PF00023">
    <property type="entry name" value="Ank"/>
    <property type="match status" value="1"/>
</dbReference>
<evidence type="ECO:0000313" key="4">
    <source>
        <dbReference type="EMBL" id="EQB46417.1"/>
    </source>
</evidence>
<keyword evidence="2" id="KW-0040">ANK repeat</keyword>
<dbReference type="Proteomes" id="UP000015530">
    <property type="component" value="Unassembled WGS sequence"/>
</dbReference>
<accession>T0JTH5</accession>